<proteinExistence type="predicted"/>
<accession>A0A2A4JLG2</accession>
<dbReference type="EMBL" id="NWSH01001174">
    <property type="protein sequence ID" value="PCG72250.1"/>
    <property type="molecule type" value="Genomic_DNA"/>
</dbReference>
<reference evidence="2" key="1">
    <citation type="submission" date="2017-09" db="EMBL/GenBank/DDBJ databases">
        <title>Contemporary evolution of a Lepidopteran species, Heliothis virescens, in response to modern agricultural practices.</title>
        <authorList>
            <person name="Fritz M.L."/>
            <person name="Deyonke A.M."/>
            <person name="Papanicolaou A."/>
            <person name="Micinski S."/>
            <person name="Westbrook J."/>
            <person name="Gould F."/>
        </authorList>
    </citation>
    <scope>NUCLEOTIDE SEQUENCE [LARGE SCALE GENOMIC DNA]</scope>
    <source>
        <strain evidence="2">HvINT-</strain>
        <tissue evidence="2">Whole body</tissue>
    </source>
</reference>
<dbReference type="Pfam" id="PF12872">
    <property type="entry name" value="OST-HTH"/>
    <property type="match status" value="1"/>
</dbReference>
<evidence type="ECO:0000259" key="1">
    <source>
        <dbReference type="PROSITE" id="PS51644"/>
    </source>
</evidence>
<feature type="domain" description="HTH OST-type" evidence="1">
    <location>
        <begin position="4"/>
        <end position="78"/>
    </location>
</feature>
<dbReference type="InterPro" id="IPR041966">
    <property type="entry name" value="LOTUS-like"/>
</dbReference>
<dbReference type="InterPro" id="IPR025605">
    <property type="entry name" value="OST-HTH/LOTUS_dom"/>
</dbReference>
<sequence length="245" mass="27516">MDDEMKGLKSLLRSLVVSSPTQMDVRSLQRDYRNMVGAPLPLAKYGHRDPVAFLKERFSDCFVMTGPSSNPVLTLIVPDTLKHIDQFVQKQKVPSTAKFKSKRRSIPETVLKPQKQDLIFETFVKDTPRVPEEPEQSEVKAPDVVPEASHYKQPVANHQVTSTDVKNFLRKRLPLYNSLHSFEELASERGATISSCQDDDSGKQLSSSNSSTKALQLEELKADVMDLISAAPGGVWCTDLIRLYR</sequence>
<evidence type="ECO:0000313" key="2">
    <source>
        <dbReference type="EMBL" id="PCG72250.1"/>
    </source>
</evidence>
<dbReference type="AlphaFoldDB" id="A0A2A4JLG2"/>
<comment type="caution">
    <text evidence="2">The sequence shown here is derived from an EMBL/GenBank/DDBJ whole genome shotgun (WGS) entry which is preliminary data.</text>
</comment>
<dbReference type="PROSITE" id="PS51644">
    <property type="entry name" value="HTH_OST"/>
    <property type="match status" value="1"/>
</dbReference>
<dbReference type="STRING" id="7102.A0A2A4JLG2"/>
<gene>
    <name evidence="2" type="ORF">B5V51_992</name>
</gene>
<dbReference type="EMBL" id="NWSH01001174">
    <property type="protein sequence ID" value="PCG72251.1"/>
    <property type="molecule type" value="Genomic_DNA"/>
</dbReference>
<dbReference type="CDD" id="cd09972">
    <property type="entry name" value="LOTUS_TDRD_OSKAR"/>
    <property type="match status" value="1"/>
</dbReference>
<organism evidence="2">
    <name type="scientific">Heliothis virescens</name>
    <name type="common">Tobacco budworm moth</name>
    <dbReference type="NCBI Taxonomy" id="7102"/>
    <lineage>
        <taxon>Eukaryota</taxon>
        <taxon>Metazoa</taxon>
        <taxon>Ecdysozoa</taxon>
        <taxon>Arthropoda</taxon>
        <taxon>Hexapoda</taxon>
        <taxon>Insecta</taxon>
        <taxon>Pterygota</taxon>
        <taxon>Neoptera</taxon>
        <taxon>Endopterygota</taxon>
        <taxon>Lepidoptera</taxon>
        <taxon>Glossata</taxon>
        <taxon>Ditrysia</taxon>
        <taxon>Noctuoidea</taxon>
        <taxon>Noctuidae</taxon>
        <taxon>Heliothinae</taxon>
        <taxon>Heliothis</taxon>
    </lineage>
</organism>
<dbReference type="Gene3D" id="3.30.420.610">
    <property type="entry name" value="LOTUS domain-like"/>
    <property type="match status" value="1"/>
</dbReference>
<name>A0A2A4JLG2_HELVI</name>
<protein>
    <recommendedName>
        <fullName evidence="1">HTH OST-type domain-containing protein</fullName>
    </recommendedName>
</protein>